<gene>
    <name evidence="2" type="ORF">FE263_00300</name>
</gene>
<dbReference type="InterPro" id="IPR029058">
    <property type="entry name" value="AB_hydrolase_fold"/>
</dbReference>
<comment type="caution">
    <text evidence="2">The sequence shown here is derived from an EMBL/GenBank/DDBJ whole genome shotgun (WGS) entry which is preliminary data.</text>
</comment>
<dbReference type="PANTHER" id="PTHR43798">
    <property type="entry name" value="MONOACYLGLYCEROL LIPASE"/>
    <property type="match status" value="1"/>
</dbReference>
<dbReference type="RefSeq" id="WP_138323972.1">
    <property type="nucleotide sequence ID" value="NZ_VCDI01000001.1"/>
</dbReference>
<evidence type="ECO:0000313" key="3">
    <source>
        <dbReference type="Proteomes" id="UP000305654"/>
    </source>
</evidence>
<organism evidence="2 3">
    <name type="scientific">Lichenicoccus roseus</name>
    <dbReference type="NCBI Taxonomy" id="2683649"/>
    <lineage>
        <taxon>Bacteria</taxon>
        <taxon>Pseudomonadati</taxon>
        <taxon>Pseudomonadota</taxon>
        <taxon>Alphaproteobacteria</taxon>
        <taxon>Acetobacterales</taxon>
        <taxon>Acetobacteraceae</taxon>
        <taxon>Lichenicoccus</taxon>
    </lineage>
</organism>
<dbReference type="AlphaFoldDB" id="A0A5R9J9N9"/>
<name>A0A5R9J9N9_9PROT</name>
<sequence>MPDAIAAIAIDDLMIPSDTPGIELHLRRKHVPSSAPFAAGRTVVLVHGATYSSGSLFDVRLGGLSFMDHLALQGFDVYGLDVRGYGGSTRPPEMDEPPQNHPPLGVTETGVRDLASAVGFVTARNRIDRVNLVAMSWGGSVAGAYASRNNDSVVRLAQVAPQWLRHGPGTLDAGGPLEAYRHVVVADMQARWLGAAPEDHRSSLTPPGWFETWAAASLASDPSGAASGTMRAVNGPILDIRNYWSAGRPFYDPGAIVVPVLLVHAEWDADVPLDAARAYFGMLRGARYRRWVEIGEGTHMVLLERNRMQAFDAISSFLLEDEPMAVW</sequence>
<reference evidence="2 3" key="1">
    <citation type="submission" date="2019-05" db="EMBL/GenBank/DDBJ databases">
        <authorList>
            <person name="Pankratov T."/>
            <person name="Grouzdev D."/>
        </authorList>
    </citation>
    <scope>NUCLEOTIDE SEQUENCE [LARGE SCALE GENOMIC DNA]</scope>
    <source>
        <strain evidence="2 3">KEBCLARHB70R</strain>
    </source>
</reference>
<dbReference type="SUPFAM" id="SSF53474">
    <property type="entry name" value="alpha/beta-Hydrolases"/>
    <property type="match status" value="1"/>
</dbReference>
<feature type="domain" description="AB hydrolase-1" evidence="1">
    <location>
        <begin position="42"/>
        <end position="304"/>
    </location>
</feature>
<keyword evidence="2" id="KW-0378">Hydrolase</keyword>
<evidence type="ECO:0000313" key="2">
    <source>
        <dbReference type="EMBL" id="TLU73719.1"/>
    </source>
</evidence>
<dbReference type="Proteomes" id="UP000305654">
    <property type="component" value="Unassembled WGS sequence"/>
</dbReference>
<dbReference type="EMBL" id="VCDI01000001">
    <property type="protein sequence ID" value="TLU73719.1"/>
    <property type="molecule type" value="Genomic_DNA"/>
</dbReference>
<dbReference type="InterPro" id="IPR000073">
    <property type="entry name" value="AB_hydrolase_1"/>
</dbReference>
<dbReference type="GO" id="GO:0047372">
    <property type="term" value="F:monoacylglycerol lipase activity"/>
    <property type="evidence" value="ECO:0007669"/>
    <property type="project" value="TreeGrafter"/>
</dbReference>
<proteinExistence type="predicted"/>
<protein>
    <submittedName>
        <fullName evidence="2">Alpha/beta hydrolase</fullName>
    </submittedName>
</protein>
<evidence type="ECO:0000259" key="1">
    <source>
        <dbReference type="Pfam" id="PF00561"/>
    </source>
</evidence>
<dbReference type="GO" id="GO:0046464">
    <property type="term" value="P:acylglycerol catabolic process"/>
    <property type="evidence" value="ECO:0007669"/>
    <property type="project" value="TreeGrafter"/>
</dbReference>
<dbReference type="GO" id="GO:0016020">
    <property type="term" value="C:membrane"/>
    <property type="evidence" value="ECO:0007669"/>
    <property type="project" value="TreeGrafter"/>
</dbReference>
<dbReference type="PANTHER" id="PTHR43798:SF5">
    <property type="entry name" value="MONOACYLGLYCEROL LIPASE ABHD6"/>
    <property type="match status" value="1"/>
</dbReference>
<dbReference type="Gene3D" id="3.40.50.1820">
    <property type="entry name" value="alpha/beta hydrolase"/>
    <property type="match status" value="1"/>
</dbReference>
<dbReference type="InterPro" id="IPR050266">
    <property type="entry name" value="AB_hydrolase_sf"/>
</dbReference>
<accession>A0A5R9J9N9</accession>
<keyword evidence="3" id="KW-1185">Reference proteome</keyword>
<dbReference type="Pfam" id="PF00561">
    <property type="entry name" value="Abhydrolase_1"/>
    <property type="match status" value="1"/>
</dbReference>
<dbReference type="OrthoDB" id="5492442at2"/>